<comment type="similarity">
    <text evidence="4">Belongs to the class I-like SAM-binding methyltransferase superfamily. RNA M5U methyltransferase family.</text>
</comment>
<evidence type="ECO:0000256" key="1">
    <source>
        <dbReference type="ARBA" id="ARBA00022603"/>
    </source>
</evidence>
<comment type="caution">
    <text evidence="6">The sequence shown here is derived from an EMBL/GenBank/DDBJ whole genome shotgun (WGS) entry which is preliminary data.</text>
</comment>
<accession>A0A835Y934</accession>
<evidence type="ECO:0000256" key="4">
    <source>
        <dbReference type="PROSITE-ProRule" id="PRU01024"/>
    </source>
</evidence>
<dbReference type="SUPFAM" id="SSF53335">
    <property type="entry name" value="S-adenosyl-L-methionine-dependent methyltransferases"/>
    <property type="match status" value="1"/>
</dbReference>
<organism evidence="6 7">
    <name type="scientific">Edaphochlamys debaryana</name>
    <dbReference type="NCBI Taxonomy" id="47281"/>
    <lineage>
        <taxon>Eukaryota</taxon>
        <taxon>Viridiplantae</taxon>
        <taxon>Chlorophyta</taxon>
        <taxon>core chlorophytes</taxon>
        <taxon>Chlorophyceae</taxon>
        <taxon>CS clade</taxon>
        <taxon>Chlamydomonadales</taxon>
        <taxon>Chlamydomonadales incertae sedis</taxon>
        <taxon>Edaphochlamys</taxon>
    </lineage>
</organism>
<keyword evidence="3 4" id="KW-0949">S-adenosyl-L-methionine</keyword>
<feature type="compositionally biased region" description="Low complexity" evidence="5">
    <location>
        <begin position="98"/>
        <end position="111"/>
    </location>
</feature>
<feature type="binding site" evidence="4">
    <location>
        <position position="671"/>
    </location>
    <ligand>
        <name>S-adenosyl-L-methionine</name>
        <dbReference type="ChEBI" id="CHEBI:59789"/>
    </ligand>
</feature>
<feature type="compositionally biased region" description="Low complexity" evidence="5">
    <location>
        <begin position="497"/>
        <end position="514"/>
    </location>
</feature>
<evidence type="ECO:0000256" key="2">
    <source>
        <dbReference type="ARBA" id="ARBA00022679"/>
    </source>
</evidence>
<feature type="region of interest" description="Disordered" evidence="5">
    <location>
        <begin position="1"/>
        <end position="131"/>
    </location>
</feature>
<protein>
    <recommendedName>
        <fullName evidence="8">S-adenosyl-L-methionine-dependent methyltransferase</fullName>
    </recommendedName>
</protein>
<dbReference type="InterPro" id="IPR053304">
    <property type="entry name" value="RNA_M5U_MTase"/>
</dbReference>
<comment type="caution">
    <text evidence="4">Lacks conserved residue(s) required for the propagation of feature annotation.</text>
</comment>
<dbReference type="PANTHER" id="PTHR47548">
    <property type="entry name" value="BNAA06G32370D PROTEIN"/>
    <property type="match status" value="1"/>
</dbReference>
<dbReference type="AlphaFoldDB" id="A0A835Y934"/>
<name>A0A835Y934_9CHLO</name>
<dbReference type="PROSITE" id="PS51687">
    <property type="entry name" value="SAM_MT_RNA_M5U"/>
    <property type="match status" value="1"/>
</dbReference>
<feature type="region of interest" description="Disordered" evidence="5">
    <location>
        <begin position="281"/>
        <end position="363"/>
    </location>
</feature>
<feature type="compositionally biased region" description="Low complexity" evidence="5">
    <location>
        <begin position="328"/>
        <end position="338"/>
    </location>
</feature>
<feature type="compositionally biased region" description="Low complexity" evidence="5">
    <location>
        <begin position="1"/>
        <end position="15"/>
    </location>
</feature>
<dbReference type="Gene3D" id="3.40.50.150">
    <property type="entry name" value="Vaccinia Virus protein VP39"/>
    <property type="match status" value="1"/>
</dbReference>
<dbReference type="Proteomes" id="UP000612055">
    <property type="component" value="Unassembled WGS sequence"/>
</dbReference>
<gene>
    <name evidence="6" type="ORF">HYH03_004841</name>
</gene>
<keyword evidence="2 4" id="KW-0808">Transferase</keyword>
<feature type="compositionally biased region" description="Pro residues" evidence="5">
    <location>
        <begin position="66"/>
        <end position="79"/>
    </location>
</feature>
<feature type="region of interest" description="Disordered" evidence="5">
    <location>
        <begin position="468"/>
        <end position="514"/>
    </location>
</feature>
<dbReference type="GO" id="GO:0008173">
    <property type="term" value="F:RNA methyltransferase activity"/>
    <property type="evidence" value="ECO:0007669"/>
    <property type="project" value="InterPro"/>
</dbReference>
<proteinExistence type="inferred from homology"/>
<keyword evidence="1 4" id="KW-0489">Methyltransferase</keyword>
<evidence type="ECO:0008006" key="8">
    <source>
        <dbReference type="Google" id="ProtNLM"/>
    </source>
</evidence>
<dbReference type="GO" id="GO:0006396">
    <property type="term" value="P:RNA processing"/>
    <property type="evidence" value="ECO:0007669"/>
    <property type="project" value="InterPro"/>
</dbReference>
<dbReference type="PANTHER" id="PTHR47548:SF1">
    <property type="entry name" value="S-ADENOSYL-L-METHIONINE-DEPENDENT METHYLTRANSFERASES SUPERFAMILY PROTEIN"/>
    <property type="match status" value="1"/>
</dbReference>
<feature type="region of interest" description="Disordered" evidence="5">
    <location>
        <begin position="413"/>
        <end position="455"/>
    </location>
</feature>
<feature type="binding site" evidence="4">
    <location>
        <position position="568"/>
    </location>
    <ligand>
        <name>S-adenosyl-L-methionine</name>
        <dbReference type="ChEBI" id="CHEBI:59789"/>
    </ligand>
</feature>
<dbReference type="InterPro" id="IPR010280">
    <property type="entry name" value="U5_MeTrfase_fam"/>
</dbReference>
<dbReference type="InterPro" id="IPR029063">
    <property type="entry name" value="SAM-dependent_MTases_sf"/>
</dbReference>
<feature type="compositionally biased region" description="Gly residues" evidence="5">
    <location>
        <begin position="431"/>
        <end position="442"/>
    </location>
</feature>
<dbReference type="OrthoDB" id="10250660at2759"/>
<evidence type="ECO:0000313" key="7">
    <source>
        <dbReference type="Proteomes" id="UP000612055"/>
    </source>
</evidence>
<keyword evidence="7" id="KW-1185">Reference proteome</keyword>
<sequence>MSRDTSGSDADSSGGSRKGPAGSRVPARLAERLQRRRSGGSGDSDASGSEPQQRQRSRAGSLSPPKQTPKPRTPGPTPEAPRLNVPTGTGLRQHEASKPAVAAATAAARAAPQHDGTEASGPTASSEAGGGMVADPCSELRCAHFGSCSGCDLQSGLRRPPLYGEAVSYFRGLGLDSVEAVMGPAHGWRCRAKLAVRGNPGRPLLGLFRRGSHTVVDIAQPAPGAEAGLGAGMEGGAGPDGEGGGGWAAGGGCAAHHPRINAAAALIQTLAAELGIPPYVEEDPAPSAGRPPKHTGAAPAPPPPQPSSRPLRGRAARRLPSPSPSPYASPTSTPGTPSHAHRDRNISDRDSGGGGGSQSQSLPRGLLRYVQLTAVPSAPGGRAEVDPGAGVQAVLVLAAQPPPALLATAVPSAGGGGAGEHSLTGGAAAVGRGGGGAGGAARGGKRGRGREEEGVEAAMELCRRLWEQAGPGGPLQPWADSAAPSPPSPAASHDTEPTTSTPTPSPTSSGSASAARSPLIHSLWLNFQPDPSSNAVLGPHWLHVAGPAAAWQDFGGVAACVGPGSFVQANYGAMQEVLRRIGEMVPPGSRVTELHAGIGVIGLSLAASRALASLRLVEINPHAAAPFAASLDRLRRREPRPPLPTHIDYVTAEAGSAPGAFLAGCDVLVVDPPRKGLGPSLLAALTTPAPAPAARGDAVSKATETGAEAAGSKGAAGLEQEEAVAAAPATGLPRRLVYLSCGFRALQGDLAALVEGGWALRSASAHMFFPGTDSLETLVLLERE</sequence>
<feature type="binding site" evidence="4">
    <location>
        <position position="618"/>
    </location>
    <ligand>
        <name>S-adenosyl-L-methionine</name>
        <dbReference type="ChEBI" id="CHEBI:59789"/>
    </ligand>
</feature>
<dbReference type="GO" id="GO:0032259">
    <property type="term" value="P:methylation"/>
    <property type="evidence" value="ECO:0007669"/>
    <property type="project" value="UniProtKB-KW"/>
</dbReference>
<dbReference type="EMBL" id="JAEHOE010000015">
    <property type="protein sequence ID" value="KAG2497257.1"/>
    <property type="molecule type" value="Genomic_DNA"/>
</dbReference>
<feature type="compositionally biased region" description="Polar residues" evidence="5">
    <location>
        <begin position="50"/>
        <end position="60"/>
    </location>
</feature>
<evidence type="ECO:0000256" key="5">
    <source>
        <dbReference type="SAM" id="MobiDB-lite"/>
    </source>
</evidence>
<reference evidence="6" key="1">
    <citation type="journal article" date="2020" name="bioRxiv">
        <title>Comparative genomics of Chlamydomonas.</title>
        <authorList>
            <person name="Craig R.J."/>
            <person name="Hasan A.R."/>
            <person name="Ness R.W."/>
            <person name="Keightley P.D."/>
        </authorList>
    </citation>
    <scope>NUCLEOTIDE SEQUENCE</scope>
    <source>
        <strain evidence="6">CCAP 11/70</strain>
    </source>
</reference>
<feature type="active site" description="Nucleophile" evidence="4">
    <location>
        <position position="741"/>
    </location>
</feature>
<evidence type="ECO:0000313" key="6">
    <source>
        <dbReference type="EMBL" id="KAG2497257.1"/>
    </source>
</evidence>
<evidence type="ECO:0000256" key="3">
    <source>
        <dbReference type="ARBA" id="ARBA00022691"/>
    </source>
</evidence>